<organism evidence="1 2">
    <name type="scientific">Cupriavidus malaysiensis</name>
    <dbReference type="NCBI Taxonomy" id="367825"/>
    <lineage>
        <taxon>Bacteria</taxon>
        <taxon>Pseudomonadati</taxon>
        <taxon>Pseudomonadota</taxon>
        <taxon>Betaproteobacteria</taxon>
        <taxon>Burkholderiales</taxon>
        <taxon>Burkholderiaceae</taxon>
        <taxon>Cupriavidus</taxon>
    </lineage>
</organism>
<sequence>MQYKVEGSRVIVGEKVYVFATSTQARSFTSCLDNGGSTDSCALEVKPLRVERLRSPSASIDLDM</sequence>
<accession>A0A1D9I3Q2</accession>
<evidence type="ECO:0000313" key="2">
    <source>
        <dbReference type="Proteomes" id="UP000177515"/>
    </source>
</evidence>
<keyword evidence="2" id="KW-1185">Reference proteome</keyword>
<gene>
    <name evidence="1" type="ORF">BKK80_13545</name>
</gene>
<evidence type="ECO:0000313" key="1">
    <source>
        <dbReference type="EMBL" id="AOZ06724.1"/>
    </source>
</evidence>
<name>A0A1D9I3Q2_9BURK</name>
<proteinExistence type="predicted"/>
<reference evidence="1 2" key="1">
    <citation type="submission" date="2016-10" db="EMBL/GenBank/DDBJ databases">
        <title>Complete genome sequences of three Cupriavidus strains isolated from various Malaysian environments.</title>
        <authorList>
            <person name="Abdullah A.A.-A."/>
            <person name="Shafie N.A.H."/>
            <person name="Lau N.S."/>
        </authorList>
    </citation>
    <scope>NUCLEOTIDE SEQUENCE [LARGE SCALE GENOMIC DNA]</scope>
    <source>
        <strain evidence="1 2">USMAA1020</strain>
    </source>
</reference>
<dbReference type="EMBL" id="CP017754">
    <property type="protein sequence ID" value="AOZ06724.1"/>
    <property type="molecule type" value="Genomic_DNA"/>
</dbReference>
<protein>
    <submittedName>
        <fullName evidence="1">Uncharacterized protein</fullName>
    </submittedName>
</protein>
<dbReference type="Proteomes" id="UP000177515">
    <property type="component" value="Chromosome 1"/>
</dbReference>